<feature type="transmembrane region" description="Helical" evidence="6">
    <location>
        <begin position="45"/>
        <end position="65"/>
    </location>
</feature>
<keyword evidence="6" id="KW-0812">Transmembrane</keyword>
<name>A0ABT1HWL6_STRSD</name>
<evidence type="ECO:0000256" key="1">
    <source>
        <dbReference type="ARBA" id="ARBA00005189"/>
    </source>
</evidence>
<evidence type="ECO:0000256" key="6">
    <source>
        <dbReference type="SAM" id="Phobius"/>
    </source>
</evidence>
<keyword evidence="3" id="KW-0808">Transferase</keyword>
<evidence type="ECO:0000259" key="7">
    <source>
        <dbReference type="SMART" id="SM00563"/>
    </source>
</evidence>
<accession>A0ABT1HWL6</accession>
<dbReference type="PANTHER" id="PTHR10434:SF64">
    <property type="entry name" value="1-ACYL-SN-GLYCEROL-3-PHOSPHATE ACYLTRANSFERASE-RELATED"/>
    <property type="match status" value="1"/>
</dbReference>
<dbReference type="Pfam" id="PF01553">
    <property type="entry name" value="Acyltransferase"/>
    <property type="match status" value="1"/>
</dbReference>
<protein>
    <submittedName>
        <fullName evidence="8">1-acyl-sn-glycerol-3-phosphate acyltransferases</fullName>
    </submittedName>
</protein>
<dbReference type="RefSeq" id="WP_253670795.1">
    <property type="nucleotide sequence ID" value="NZ_JAMTCP010000021.1"/>
</dbReference>
<keyword evidence="2" id="KW-0444">Lipid biosynthesis</keyword>
<dbReference type="CDD" id="cd07989">
    <property type="entry name" value="LPLAT_AGPAT-like"/>
    <property type="match status" value="1"/>
</dbReference>
<evidence type="ECO:0000313" key="8">
    <source>
        <dbReference type="EMBL" id="MCP2259916.1"/>
    </source>
</evidence>
<evidence type="ECO:0000256" key="4">
    <source>
        <dbReference type="ARBA" id="ARBA00023098"/>
    </source>
</evidence>
<dbReference type="Proteomes" id="UP001205311">
    <property type="component" value="Unassembled WGS sequence"/>
</dbReference>
<dbReference type="GO" id="GO:0016746">
    <property type="term" value="F:acyltransferase activity"/>
    <property type="evidence" value="ECO:0007669"/>
    <property type="project" value="UniProtKB-KW"/>
</dbReference>
<keyword evidence="6" id="KW-1133">Transmembrane helix</keyword>
<dbReference type="SMART" id="SM00563">
    <property type="entry name" value="PlsC"/>
    <property type="match status" value="1"/>
</dbReference>
<keyword evidence="5 8" id="KW-0012">Acyltransferase</keyword>
<keyword evidence="6" id="KW-0472">Membrane</keyword>
<dbReference type="InterPro" id="IPR002123">
    <property type="entry name" value="Plipid/glycerol_acylTrfase"/>
</dbReference>
<gene>
    <name evidence="8" type="ORF">LX15_003625</name>
</gene>
<sequence length="294" mass="31369">MSHAVLAPPAPGSHPWMPVSPCGDHCLPGPGEEPRVGAARRALRLGALFLVMLSGVPIAVVYPVLGARGRQWLARAWFRTVLRAVGVRLVVQGERRFAARGRGALVVSNHCSWLDIVALDAVQPVRMLAKREVRKWPVVGWFAAVAGSVFVDRERLSTLPATVDDLAAVLREGGLVGVFPEGTTWCGAASGRYRSAPFQAALDADVPVRPVMVRYLVGGAPTRSVAFVGTDTLWHSVRRVVGLRGLVVEVEPLPELPARSAPDRRALAALAQQLVAAATRRGDAPGPRPERAAA</sequence>
<keyword evidence="9" id="KW-1185">Reference proteome</keyword>
<dbReference type="EMBL" id="JAMTCP010000021">
    <property type="protein sequence ID" value="MCP2259916.1"/>
    <property type="molecule type" value="Genomic_DNA"/>
</dbReference>
<dbReference type="PANTHER" id="PTHR10434">
    <property type="entry name" value="1-ACYL-SN-GLYCEROL-3-PHOSPHATE ACYLTRANSFERASE"/>
    <property type="match status" value="1"/>
</dbReference>
<evidence type="ECO:0000256" key="3">
    <source>
        <dbReference type="ARBA" id="ARBA00022679"/>
    </source>
</evidence>
<evidence type="ECO:0000256" key="2">
    <source>
        <dbReference type="ARBA" id="ARBA00022516"/>
    </source>
</evidence>
<comment type="pathway">
    <text evidence="1">Lipid metabolism.</text>
</comment>
<comment type="caution">
    <text evidence="8">The sequence shown here is derived from an EMBL/GenBank/DDBJ whole genome shotgun (WGS) entry which is preliminary data.</text>
</comment>
<dbReference type="SUPFAM" id="SSF69593">
    <property type="entry name" value="Glycerol-3-phosphate (1)-acyltransferase"/>
    <property type="match status" value="1"/>
</dbReference>
<evidence type="ECO:0000256" key="5">
    <source>
        <dbReference type="ARBA" id="ARBA00023315"/>
    </source>
</evidence>
<organism evidence="8 9">
    <name type="scientific">Streptoalloteichus tenebrarius (strain ATCC 17920 / DSM 40477 / JCM 4838 / CBS 697.72 / NBRC 16177 / NCIMB 11028 / NRRL B-12390 / A12253. 1 / ISP 5477)</name>
    <name type="common">Streptomyces tenebrarius</name>
    <dbReference type="NCBI Taxonomy" id="1933"/>
    <lineage>
        <taxon>Bacteria</taxon>
        <taxon>Bacillati</taxon>
        <taxon>Actinomycetota</taxon>
        <taxon>Actinomycetes</taxon>
        <taxon>Pseudonocardiales</taxon>
        <taxon>Pseudonocardiaceae</taxon>
        <taxon>Streptoalloteichus</taxon>
    </lineage>
</organism>
<evidence type="ECO:0000313" key="9">
    <source>
        <dbReference type="Proteomes" id="UP001205311"/>
    </source>
</evidence>
<reference evidence="8 9" key="1">
    <citation type="submission" date="2022-06" db="EMBL/GenBank/DDBJ databases">
        <title>Genomic Encyclopedia of Archaeal and Bacterial Type Strains, Phase II (KMG-II): from individual species to whole genera.</title>
        <authorList>
            <person name="Goeker M."/>
        </authorList>
    </citation>
    <scope>NUCLEOTIDE SEQUENCE [LARGE SCALE GENOMIC DNA]</scope>
    <source>
        <strain evidence="8 9">DSM 40477</strain>
    </source>
</reference>
<keyword evidence="4" id="KW-0443">Lipid metabolism</keyword>
<proteinExistence type="predicted"/>
<feature type="domain" description="Phospholipid/glycerol acyltransferase" evidence="7">
    <location>
        <begin position="104"/>
        <end position="216"/>
    </location>
</feature>